<dbReference type="Proteomes" id="UP000593561">
    <property type="component" value="Unassembled WGS sequence"/>
</dbReference>
<dbReference type="AlphaFoldDB" id="A0A7J8STQ5"/>
<evidence type="ECO:0000313" key="2">
    <source>
        <dbReference type="Proteomes" id="UP000593561"/>
    </source>
</evidence>
<evidence type="ECO:0000313" key="1">
    <source>
        <dbReference type="EMBL" id="MBA0629467.1"/>
    </source>
</evidence>
<feature type="non-terminal residue" evidence="1">
    <location>
        <position position="1"/>
    </location>
</feature>
<reference evidence="1 2" key="1">
    <citation type="journal article" date="2019" name="Genome Biol. Evol.">
        <title>Insights into the evolution of the New World diploid cottons (Gossypium, subgenus Houzingenia) based on genome sequencing.</title>
        <authorList>
            <person name="Grover C.E."/>
            <person name="Arick M.A. 2nd"/>
            <person name="Thrash A."/>
            <person name="Conover J.L."/>
            <person name="Sanders W.S."/>
            <person name="Peterson D.G."/>
            <person name="Frelichowski J.E."/>
            <person name="Scheffler J.A."/>
            <person name="Scheffler B.E."/>
            <person name="Wendel J.F."/>
        </authorList>
    </citation>
    <scope>NUCLEOTIDE SEQUENCE [LARGE SCALE GENOMIC DNA]</scope>
    <source>
        <strain evidence="1">27</strain>
        <tissue evidence="1">Leaf</tissue>
    </source>
</reference>
<comment type="caution">
    <text evidence="1">The sequence shown here is derived from an EMBL/GenBank/DDBJ whole genome shotgun (WGS) entry which is preliminary data.</text>
</comment>
<organism evidence="1 2">
    <name type="scientific">Gossypium davidsonii</name>
    <name type="common">Davidson's cotton</name>
    <name type="synonym">Gossypium klotzschianum subsp. davidsonii</name>
    <dbReference type="NCBI Taxonomy" id="34287"/>
    <lineage>
        <taxon>Eukaryota</taxon>
        <taxon>Viridiplantae</taxon>
        <taxon>Streptophyta</taxon>
        <taxon>Embryophyta</taxon>
        <taxon>Tracheophyta</taxon>
        <taxon>Spermatophyta</taxon>
        <taxon>Magnoliopsida</taxon>
        <taxon>eudicotyledons</taxon>
        <taxon>Gunneridae</taxon>
        <taxon>Pentapetalae</taxon>
        <taxon>rosids</taxon>
        <taxon>malvids</taxon>
        <taxon>Malvales</taxon>
        <taxon>Malvaceae</taxon>
        <taxon>Malvoideae</taxon>
        <taxon>Gossypium</taxon>
    </lineage>
</organism>
<protein>
    <submittedName>
        <fullName evidence="1">Uncharacterized protein</fullName>
    </submittedName>
</protein>
<keyword evidence="2" id="KW-1185">Reference proteome</keyword>
<name>A0A7J8STQ5_GOSDV</name>
<dbReference type="EMBL" id="JABFAC010000011">
    <property type="protein sequence ID" value="MBA0629467.1"/>
    <property type="molecule type" value="Genomic_DNA"/>
</dbReference>
<proteinExistence type="predicted"/>
<accession>A0A7J8STQ5</accession>
<sequence>METDQFRDSTLRLCFWIILFEFRKCILKLSIGMLFSGFGGLEVNFASKVN</sequence>
<gene>
    <name evidence="1" type="ORF">Godav_024020</name>
</gene>